<dbReference type="Proteomes" id="UP000235836">
    <property type="component" value="Unassembled WGS sequence"/>
</dbReference>
<name>A0A2N6T6H7_9CORY</name>
<protein>
    <submittedName>
        <fullName evidence="1">Uncharacterized protein</fullName>
    </submittedName>
</protein>
<organism evidence="1 2">
    <name type="scientific">Corynebacterium tuscaniense</name>
    <dbReference type="NCBI Taxonomy" id="302449"/>
    <lineage>
        <taxon>Bacteria</taxon>
        <taxon>Bacillati</taxon>
        <taxon>Actinomycetota</taxon>
        <taxon>Actinomycetes</taxon>
        <taxon>Mycobacteriales</taxon>
        <taxon>Corynebacteriaceae</taxon>
        <taxon>Corynebacterium</taxon>
    </lineage>
</organism>
<sequence length="120" mass="12936">MQCGGVPLADVFCFLGVFVLDQFQFVDQVCQVDVVDTKPVEVGQDEPGVGVCIVAFSVGAHTSDDFFLLASRRVLIDWSEIVRSGFELAEQIGSDGRNSVVDYAVSCAPIFLNAPVIHPV</sequence>
<reference evidence="1 2" key="1">
    <citation type="submission" date="2017-09" db="EMBL/GenBank/DDBJ databases">
        <title>Bacterial strain isolated from the female urinary microbiota.</title>
        <authorList>
            <person name="Thomas-White K."/>
            <person name="Kumar N."/>
            <person name="Forster S."/>
            <person name="Putonti C."/>
            <person name="Lawley T."/>
            <person name="Wolfe A.J."/>
        </authorList>
    </citation>
    <scope>NUCLEOTIDE SEQUENCE [LARGE SCALE GENOMIC DNA]</scope>
    <source>
        <strain evidence="1 2">UMB0792</strain>
    </source>
</reference>
<dbReference type="AlphaFoldDB" id="A0A2N6T6H7"/>
<evidence type="ECO:0000313" key="2">
    <source>
        <dbReference type="Proteomes" id="UP000235836"/>
    </source>
</evidence>
<keyword evidence="2" id="KW-1185">Reference proteome</keyword>
<gene>
    <name evidence="1" type="ORF">CJ203_02480</name>
</gene>
<comment type="caution">
    <text evidence="1">The sequence shown here is derived from an EMBL/GenBank/DDBJ whole genome shotgun (WGS) entry which is preliminary data.</text>
</comment>
<proteinExistence type="predicted"/>
<dbReference type="EMBL" id="PNHG01000003">
    <property type="protein sequence ID" value="PMC64907.1"/>
    <property type="molecule type" value="Genomic_DNA"/>
</dbReference>
<evidence type="ECO:0000313" key="1">
    <source>
        <dbReference type="EMBL" id="PMC64907.1"/>
    </source>
</evidence>
<accession>A0A2N6T6H7</accession>